<dbReference type="OrthoDB" id="6159020at2759"/>
<dbReference type="SUPFAM" id="SSF50249">
    <property type="entry name" value="Nucleic acid-binding proteins"/>
    <property type="match status" value="1"/>
</dbReference>
<proteinExistence type="predicted"/>
<evidence type="ECO:0000313" key="1">
    <source>
        <dbReference type="EMBL" id="CAG2200754.1"/>
    </source>
</evidence>
<evidence type="ECO:0000313" key="2">
    <source>
        <dbReference type="Proteomes" id="UP000683360"/>
    </source>
</evidence>
<dbReference type="Proteomes" id="UP000683360">
    <property type="component" value="Unassembled WGS sequence"/>
</dbReference>
<dbReference type="InterPro" id="IPR012340">
    <property type="entry name" value="NA-bd_OB-fold"/>
</dbReference>
<dbReference type="EMBL" id="CAJPWZ010000758">
    <property type="protein sequence ID" value="CAG2200754.1"/>
    <property type="molecule type" value="Genomic_DNA"/>
</dbReference>
<dbReference type="AlphaFoldDB" id="A0A8S3R122"/>
<comment type="caution">
    <text evidence="1">The sequence shown here is derived from an EMBL/GenBank/DDBJ whole genome shotgun (WGS) entry which is preliminary data.</text>
</comment>
<protein>
    <submittedName>
        <fullName evidence="1">Uncharacterized protein</fullName>
    </submittedName>
</protein>
<accession>A0A8S3R122</accession>
<dbReference type="Gene3D" id="2.40.50.140">
    <property type="entry name" value="Nucleic acid-binding proteins"/>
    <property type="match status" value="1"/>
</dbReference>
<organism evidence="1 2">
    <name type="scientific">Mytilus edulis</name>
    <name type="common">Blue mussel</name>
    <dbReference type="NCBI Taxonomy" id="6550"/>
    <lineage>
        <taxon>Eukaryota</taxon>
        <taxon>Metazoa</taxon>
        <taxon>Spiralia</taxon>
        <taxon>Lophotrochozoa</taxon>
        <taxon>Mollusca</taxon>
        <taxon>Bivalvia</taxon>
        <taxon>Autobranchia</taxon>
        <taxon>Pteriomorphia</taxon>
        <taxon>Mytilida</taxon>
        <taxon>Mytiloidea</taxon>
        <taxon>Mytilidae</taxon>
        <taxon>Mytilinae</taxon>
        <taxon>Mytilus</taxon>
    </lineage>
</organism>
<keyword evidence="2" id="KW-1185">Reference proteome</keyword>
<sequence length="274" mass="31295">MNMLFTGMDPLYLQQKATILTVVLTNSPISMVDYLQLQLEVDPLSDIHNDDGIYAKVVKEEATSLKTLSKTQEKVDYKAITLRDDSGEIKLSLWRQYASLSLSVGELYYIANVKTHVYNNEMSLNNTFNTKLEVREAPVRSVNVIVDGYYIEHNHIVLRPEDEKKIYYHNEHYDGMTIGFKKFIHVGKLLSNASELQVTVSSNSEGKIEVSAFEEDEFAVGEIFFTGFKVFILPIYRIILDLNQSPKTKDTMATCNAEMGKACPDENSYQRFQE</sequence>
<reference evidence="1" key="1">
    <citation type="submission" date="2021-03" db="EMBL/GenBank/DDBJ databases">
        <authorList>
            <person name="Bekaert M."/>
        </authorList>
    </citation>
    <scope>NUCLEOTIDE SEQUENCE</scope>
</reference>
<name>A0A8S3R122_MYTED</name>
<gene>
    <name evidence="1" type="ORF">MEDL_15388</name>
</gene>